<dbReference type="Pfam" id="PF00680">
    <property type="entry name" value="RdRP_1"/>
    <property type="match status" value="1"/>
</dbReference>
<protein>
    <submittedName>
        <fullName evidence="5">RdRp</fullName>
    </submittedName>
</protein>
<organism evidence="5">
    <name type="scientific">Wuhan spider virus 10</name>
    <dbReference type="NCBI Taxonomy" id="1923750"/>
    <lineage>
        <taxon>Viruses</taxon>
        <taxon>Riboviria</taxon>
    </lineage>
</organism>
<accession>A0A1L3KLT5</accession>
<dbReference type="InterPro" id="IPR001205">
    <property type="entry name" value="RNA-dir_pol_C"/>
</dbReference>
<name>A0A1L3KLT5_9VIRU</name>
<keyword evidence="2" id="KW-0548">Nucleotidyltransferase</keyword>
<dbReference type="GO" id="GO:0003968">
    <property type="term" value="F:RNA-directed RNA polymerase activity"/>
    <property type="evidence" value="ECO:0007669"/>
    <property type="project" value="InterPro"/>
</dbReference>
<evidence type="ECO:0000256" key="3">
    <source>
        <dbReference type="ARBA" id="ARBA00022953"/>
    </source>
</evidence>
<dbReference type="EMBL" id="KX884164">
    <property type="protein sequence ID" value="APG78279.1"/>
    <property type="molecule type" value="Genomic_RNA"/>
</dbReference>
<evidence type="ECO:0000259" key="4">
    <source>
        <dbReference type="PROSITE" id="PS50507"/>
    </source>
</evidence>
<evidence type="ECO:0000313" key="5">
    <source>
        <dbReference type="EMBL" id="APG78279.1"/>
    </source>
</evidence>
<reference evidence="5" key="1">
    <citation type="journal article" date="2016" name="Nature">
        <title>Redefining the invertebrate RNA virosphere.</title>
        <authorList>
            <person name="Shi M."/>
            <person name="Lin X.D."/>
            <person name="Tian J.H."/>
            <person name="Chen L.J."/>
            <person name="Chen X."/>
            <person name="Li C.X."/>
            <person name="Qin X.C."/>
            <person name="Li J."/>
            <person name="Cao J.P."/>
            <person name="Eden J.S."/>
            <person name="Buchmann J."/>
            <person name="Wang W."/>
            <person name="Xu J."/>
            <person name="Holmes E.C."/>
            <person name="Zhang Y.Z."/>
        </authorList>
    </citation>
    <scope>NUCLEOTIDE SEQUENCE</scope>
    <source>
        <strain evidence="5">Spider133290</strain>
    </source>
</reference>
<dbReference type="PROSITE" id="PS50507">
    <property type="entry name" value="RDRP_SSRNA_POS"/>
    <property type="match status" value="1"/>
</dbReference>
<dbReference type="GO" id="GO:0003723">
    <property type="term" value="F:RNA binding"/>
    <property type="evidence" value="ECO:0007669"/>
    <property type="project" value="InterPro"/>
</dbReference>
<dbReference type="SUPFAM" id="SSF56672">
    <property type="entry name" value="DNA/RNA polymerases"/>
    <property type="match status" value="1"/>
</dbReference>
<dbReference type="GO" id="GO:0039694">
    <property type="term" value="P:viral RNA genome replication"/>
    <property type="evidence" value="ECO:0007669"/>
    <property type="project" value="InterPro"/>
</dbReference>
<keyword evidence="1" id="KW-0808">Transferase</keyword>
<sequence length="438" mass="48968">MLSKLKCGCLRSANIFGATPSKLPSGDRNPNGILRKFLNQVPSTRPADFDRAEESVFDWLYSTFGTLNPYHFNDIIEGLKVNTSPGLYYRKLGFKTKRDVLEQRPNAIRYQVHRLKSTKFGFRPKSFVCVVDSTETANGIKNRVAWVYPLVICAAEAMFFEGFRRVIVSTPDWVPAPSTMHDQYCGSTSKSYDFKNFDSSVPRWLIEIAFDMIKAILDFDRYAPDDTGRIGVPYSGTSLEQLFDRIVEYFIQTPFVSSTGYEGVSVGGVPSGSTFTNLVDTIVSRLILTYMHRPRCSIKTYGDDCHVKCSCNVLPTVEYGTAQELGFKLKIEEPNEHQCLTYCKAECHLGQPFHPGSWFAGIFMCAREEMAGNIAYCLALSVYPTRDQAAELLDIVSTDGLYVPHSSEERKLAKIVSGGQTSDLEAALKGKTVQCSSL</sequence>
<dbReference type="GO" id="GO:0006351">
    <property type="term" value="P:DNA-templated transcription"/>
    <property type="evidence" value="ECO:0007669"/>
    <property type="project" value="InterPro"/>
</dbReference>
<evidence type="ECO:0000256" key="2">
    <source>
        <dbReference type="ARBA" id="ARBA00022695"/>
    </source>
</evidence>
<feature type="domain" description="RdRp catalytic" evidence="4">
    <location>
        <begin position="187"/>
        <end position="317"/>
    </location>
</feature>
<dbReference type="InterPro" id="IPR043502">
    <property type="entry name" value="DNA/RNA_pol_sf"/>
</dbReference>
<proteinExistence type="predicted"/>
<keyword evidence="3" id="KW-0693">Viral RNA replication</keyword>
<evidence type="ECO:0000256" key="1">
    <source>
        <dbReference type="ARBA" id="ARBA00022679"/>
    </source>
</evidence>
<dbReference type="InterPro" id="IPR007094">
    <property type="entry name" value="RNA-dir_pol_PSvirus"/>
</dbReference>